<dbReference type="SUPFAM" id="SSF48150">
    <property type="entry name" value="DNA-glycosylase"/>
    <property type="match status" value="1"/>
</dbReference>
<dbReference type="RefSeq" id="WP_056962519.1">
    <property type="nucleotide sequence ID" value="NZ_AZEU01000043.1"/>
</dbReference>
<dbReference type="PANTHER" id="PTHR30037">
    <property type="entry name" value="DNA-3-METHYLADENINE GLYCOSYLASE 1"/>
    <property type="match status" value="1"/>
</dbReference>
<dbReference type="InterPro" id="IPR005019">
    <property type="entry name" value="Adenine_glyco"/>
</dbReference>
<dbReference type="GO" id="GO:0008725">
    <property type="term" value="F:DNA-3-methyladenine glycosylase activity"/>
    <property type="evidence" value="ECO:0007669"/>
    <property type="project" value="InterPro"/>
</dbReference>
<organism evidence="1 2">
    <name type="scientific">Lacticaseibacillus manihotivorans DSM 13343 = JCM 12514</name>
    <dbReference type="NCBI Taxonomy" id="1423769"/>
    <lineage>
        <taxon>Bacteria</taxon>
        <taxon>Bacillati</taxon>
        <taxon>Bacillota</taxon>
        <taxon>Bacilli</taxon>
        <taxon>Lactobacillales</taxon>
        <taxon>Lactobacillaceae</taxon>
        <taxon>Lacticaseibacillus</taxon>
    </lineage>
</organism>
<dbReference type="Pfam" id="PF03352">
    <property type="entry name" value="Adenine_glyco"/>
    <property type="match status" value="1"/>
</dbReference>
<dbReference type="PATRIC" id="fig|1423769.4.peg.2806"/>
<proteinExistence type="predicted"/>
<comment type="caution">
    <text evidence="1">The sequence shown here is derived from an EMBL/GenBank/DDBJ whole genome shotgun (WGS) entry which is preliminary data.</text>
</comment>
<evidence type="ECO:0000313" key="1">
    <source>
        <dbReference type="EMBL" id="KRL52212.1"/>
    </source>
</evidence>
<gene>
    <name evidence="1" type="ORF">FD01_GL002600</name>
</gene>
<dbReference type="InterPro" id="IPR052891">
    <property type="entry name" value="DNA-3mA_glycosylase"/>
</dbReference>
<sequence>MADNQFWPDSDPLLRKYYDDEWGFPEHDDQKLFELLTLEGMQAGLSWLTVLRKREAFVDAFHQFKIEPVAKMTSTDVDALMENPGLIRSRNKLNSVITNARAIQKVQAEFGSFDAFLWQFVDHTPIINHPKSNADIPAQTELSQTVAKALKKRGFKFVGPVITYSFLQAAGLVNDRF</sequence>
<dbReference type="PANTHER" id="PTHR30037:SF4">
    <property type="entry name" value="DNA-3-METHYLADENINE GLYCOSYLASE I"/>
    <property type="match status" value="1"/>
</dbReference>
<dbReference type="OrthoDB" id="9807664at2"/>
<name>A0A0R1RAR8_9LACO</name>
<dbReference type="GO" id="GO:0006284">
    <property type="term" value="P:base-excision repair"/>
    <property type="evidence" value="ECO:0007669"/>
    <property type="project" value="InterPro"/>
</dbReference>
<evidence type="ECO:0000313" key="2">
    <source>
        <dbReference type="Proteomes" id="UP000051790"/>
    </source>
</evidence>
<reference evidence="1 2" key="1">
    <citation type="journal article" date="2015" name="Genome Announc.">
        <title>Expanding the biotechnology potential of lactobacilli through comparative genomics of 213 strains and associated genera.</title>
        <authorList>
            <person name="Sun Z."/>
            <person name="Harris H.M."/>
            <person name="McCann A."/>
            <person name="Guo C."/>
            <person name="Argimon S."/>
            <person name="Zhang W."/>
            <person name="Yang X."/>
            <person name="Jeffery I.B."/>
            <person name="Cooney J.C."/>
            <person name="Kagawa T.F."/>
            <person name="Liu W."/>
            <person name="Song Y."/>
            <person name="Salvetti E."/>
            <person name="Wrobel A."/>
            <person name="Rasinkangas P."/>
            <person name="Parkhill J."/>
            <person name="Rea M.C."/>
            <person name="O'Sullivan O."/>
            <person name="Ritari J."/>
            <person name="Douillard F.P."/>
            <person name="Paul Ross R."/>
            <person name="Yang R."/>
            <person name="Briner A.E."/>
            <person name="Felis G.E."/>
            <person name="de Vos W.M."/>
            <person name="Barrangou R."/>
            <person name="Klaenhammer T.R."/>
            <person name="Caufield P.W."/>
            <person name="Cui Y."/>
            <person name="Zhang H."/>
            <person name="O'Toole P.W."/>
        </authorList>
    </citation>
    <scope>NUCLEOTIDE SEQUENCE [LARGE SCALE GENOMIC DNA]</scope>
    <source>
        <strain evidence="1 2">DSM 13343</strain>
    </source>
</reference>
<dbReference type="EMBL" id="AZEU01000043">
    <property type="protein sequence ID" value="KRL52212.1"/>
    <property type="molecule type" value="Genomic_DNA"/>
</dbReference>
<dbReference type="Gene3D" id="1.10.340.30">
    <property type="entry name" value="Hypothetical protein, domain 2"/>
    <property type="match status" value="1"/>
</dbReference>
<dbReference type="Proteomes" id="UP000051790">
    <property type="component" value="Unassembled WGS sequence"/>
</dbReference>
<keyword evidence="2" id="KW-1185">Reference proteome</keyword>
<protein>
    <submittedName>
        <fullName evidence="1">3-methyladenine DNA glycosylase</fullName>
    </submittedName>
</protein>
<accession>A0A0R1RAR8</accession>
<dbReference type="AlphaFoldDB" id="A0A0R1RAR8"/>
<dbReference type="InterPro" id="IPR011257">
    <property type="entry name" value="DNA_glycosylase"/>
</dbReference>